<evidence type="ECO:0000256" key="5">
    <source>
        <dbReference type="ARBA" id="ARBA00035633"/>
    </source>
</evidence>
<dbReference type="SUPFAM" id="SSF56752">
    <property type="entry name" value="D-aminoacid aminotransferase-like PLP-dependent enzymes"/>
    <property type="match status" value="1"/>
</dbReference>
<dbReference type="InterPro" id="IPR001544">
    <property type="entry name" value="Aminotrans_IV"/>
</dbReference>
<dbReference type="InterPro" id="IPR043132">
    <property type="entry name" value="BCAT-like_C"/>
</dbReference>
<dbReference type="PROSITE" id="PS00770">
    <property type="entry name" value="AA_TRANSFER_CLASS_4"/>
    <property type="match status" value="1"/>
</dbReference>
<keyword evidence="13" id="KW-0032">Aminotransferase</keyword>
<dbReference type="GO" id="GO:0046656">
    <property type="term" value="P:folic acid biosynthetic process"/>
    <property type="evidence" value="ECO:0007669"/>
    <property type="project" value="UniProtKB-KW"/>
</dbReference>
<dbReference type="GO" id="GO:0008696">
    <property type="term" value="F:4-amino-4-deoxychorismate lyase activity"/>
    <property type="evidence" value="ECO:0007669"/>
    <property type="project" value="UniProtKB-EC"/>
</dbReference>
<comment type="cofactor">
    <cofactor evidence="1 12">
        <name>pyridoxal 5'-phosphate</name>
        <dbReference type="ChEBI" id="CHEBI:597326"/>
    </cofactor>
</comment>
<dbReference type="AlphaFoldDB" id="A0A3D8MBC5"/>
<dbReference type="EC" id="4.1.3.38" evidence="6"/>
<dbReference type="Gene3D" id="3.20.10.10">
    <property type="entry name" value="D-amino Acid Aminotransferase, subunit A, domain 2"/>
    <property type="match status" value="1"/>
</dbReference>
<dbReference type="FunFam" id="3.20.10.10:FF:000002">
    <property type="entry name" value="D-alanine aminotransferase"/>
    <property type="match status" value="1"/>
</dbReference>
<accession>A0A3D8MBC5</accession>
<comment type="catalytic activity">
    <reaction evidence="7">
        <text>4-amino-4-deoxychorismate = 4-aminobenzoate + pyruvate + H(+)</text>
        <dbReference type="Rhea" id="RHEA:16201"/>
        <dbReference type="ChEBI" id="CHEBI:15361"/>
        <dbReference type="ChEBI" id="CHEBI:15378"/>
        <dbReference type="ChEBI" id="CHEBI:17836"/>
        <dbReference type="ChEBI" id="CHEBI:58406"/>
        <dbReference type="EC" id="4.1.3.38"/>
    </reaction>
</comment>
<evidence type="ECO:0000256" key="8">
    <source>
        <dbReference type="ARBA" id="ARBA00054027"/>
    </source>
</evidence>
<dbReference type="PANTHER" id="PTHR42743">
    <property type="entry name" value="AMINO-ACID AMINOTRANSFERASE"/>
    <property type="match status" value="1"/>
</dbReference>
<evidence type="ECO:0000256" key="12">
    <source>
        <dbReference type="RuleBase" id="RU004516"/>
    </source>
</evidence>
<evidence type="ECO:0000256" key="9">
    <source>
        <dbReference type="ARBA" id="ARBA00069174"/>
    </source>
</evidence>
<dbReference type="EMBL" id="QRHA01000003">
    <property type="protein sequence ID" value="RDV27395.1"/>
    <property type="molecule type" value="Genomic_DNA"/>
</dbReference>
<evidence type="ECO:0000256" key="1">
    <source>
        <dbReference type="ARBA" id="ARBA00001933"/>
    </source>
</evidence>
<evidence type="ECO:0000256" key="2">
    <source>
        <dbReference type="ARBA" id="ARBA00009320"/>
    </source>
</evidence>
<comment type="pathway">
    <text evidence="5">Cofactor biosynthesis; tetrahydrofolate biosynthesis; 4-aminobenzoate from chorismate: step 2/2.</text>
</comment>
<keyword evidence="3 12" id="KW-0663">Pyridoxal phosphate</keyword>
<dbReference type="InterPro" id="IPR050571">
    <property type="entry name" value="Class-IV_PLP-Dep_Aminotrnsfr"/>
</dbReference>
<evidence type="ECO:0000313" key="14">
    <source>
        <dbReference type="Proteomes" id="UP000256561"/>
    </source>
</evidence>
<dbReference type="GO" id="GO:0008652">
    <property type="term" value="P:amino acid biosynthetic process"/>
    <property type="evidence" value="ECO:0007669"/>
    <property type="project" value="UniProtKB-ARBA"/>
</dbReference>
<keyword evidence="14" id="KW-1185">Reference proteome</keyword>
<dbReference type="Gene3D" id="3.30.470.10">
    <property type="match status" value="1"/>
</dbReference>
<evidence type="ECO:0000256" key="6">
    <source>
        <dbReference type="ARBA" id="ARBA00035676"/>
    </source>
</evidence>
<evidence type="ECO:0000313" key="13">
    <source>
        <dbReference type="EMBL" id="RDV27395.1"/>
    </source>
</evidence>
<evidence type="ECO:0000256" key="11">
    <source>
        <dbReference type="RuleBase" id="RU004106"/>
    </source>
</evidence>
<dbReference type="OrthoDB" id="21319at2"/>
<comment type="similarity">
    <text evidence="2 11">Belongs to the class-IV pyridoxal-phosphate-dependent aminotransferase family.</text>
</comment>
<reference evidence="14" key="1">
    <citation type="submission" date="2018-08" db="EMBL/GenBank/DDBJ databases">
        <authorList>
            <person name="Zhang J."/>
            <person name="Du Z.-J."/>
        </authorList>
    </citation>
    <scope>NUCLEOTIDE SEQUENCE [LARGE SCALE GENOMIC DNA]</scope>
    <source>
        <strain evidence="14">KCTC 52655</strain>
    </source>
</reference>
<protein>
    <recommendedName>
        <fullName evidence="9">Aminodeoxychorismate lyase</fullName>
        <ecNumber evidence="6">4.1.3.38</ecNumber>
    </recommendedName>
    <alternativeName>
        <fullName evidence="10">4-amino-4-deoxychorismate lyase</fullName>
    </alternativeName>
</protein>
<dbReference type="Proteomes" id="UP000256561">
    <property type="component" value="Unassembled WGS sequence"/>
</dbReference>
<dbReference type="InterPro" id="IPR036038">
    <property type="entry name" value="Aminotransferase-like"/>
</dbReference>
<comment type="caution">
    <text evidence="13">The sequence shown here is derived from an EMBL/GenBank/DDBJ whole genome shotgun (WGS) entry which is preliminary data.</text>
</comment>
<keyword evidence="13" id="KW-0808">Transferase</keyword>
<dbReference type="PANTHER" id="PTHR42743:SF10">
    <property type="entry name" value="D-ALANINE AMINOTRANSFERASE"/>
    <property type="match status" value="1"/>
</dbReference>
<proteinExistence type="inferred from homology"/>
<dbReference type="RefSeq" id="WP_115592298.1">
    <property type="nucleotide sequence ID" value="NZ_QRHA01000003.1"/>
</dbReference>
<comment type="function">
    <text evidence="8">Involved in the biosynthesis of p-aminobenzoate (PABA), a precursor of tetrahydrofolate. Converts 4-amino-4-deoxychorismate into 4-aminobenzoate (PABA) and pyruvate.</text>
</comment>
<dbReference type="GO" id="GO:0008483">
    <property type="term" value="F:transaminase activity"/>
    <property type="evidence" value="ECO:0007669"/>
    <property type="project" value="UniProtKB-KW"/>
</dbReference>
<gene>
    <name evidence="13" type="ORF">DXV75_05020</name>
</gene>
<organism evidence="13 14">
    <name type="scientific">Alteromonas aestuariivivens</name>
    <dbReference type="NCBI Taxonomy" id="1938339"/>
    <lineage>
        <taxon>Bacteria</taxon>
        <taxon>Pseudomonadati</taxon>
        <taxon>Pseudomonadota</taxon>
        <taxon>Gammaproteobacteria</taxon>
        <taxon>Alteromonadales</taxon>
        <taxon>Alteromonadaceae</taxon>
        <taxon>Alteromonas/Salinimonas group</taxon>
        <taxon>Alteromonas</taxon>
    </lineage>
</organism>
<evidence type="ECO:0000256" key="4">
    <source>
        <dbReference type="ARBA" id="ARBA00022909"/>
    </source>
</evidence>
<dbReference type="GO" id="GO:0005829">
    <property type="term" value="C:cytosol"/>
    <property type="evidence" value="ECO:0007669"/>
    <property type="project" value="TreeGrafter"/>
</dbReference>
<keyword evidence="4" id="KW-0289">Folate biosynthesis</keyword>
<dbReference type="Pfam" id="PF01063">
    <property type="entry name" value="Aminotran_4"/>
    <property type="match status" value="1"/>
</dbReference>
<evidence type="ECO:0000256" key="3">
    <source>
        <dbReference type="ARBA" id="ARBA00022898"/>
    </source>
</evidence>
<evidence type="ECO:0000256" key="10">
    <source>
        <dbReference type="ARBA" id="ARBA00080135"/>
    </source>
</evidence>
<sequence>MTIAFLNGQYLPLDEARISPMDRGFLFGDGIYEVIPSYGGKAVGLAAHLERMNNGLAELEIKNPYRDQEYQQIISTLILRNKSKLASDNIGVYLHVSRGTDTKRFHAYPKHITATIFAFAFEISPPPPADRKLVKGLKVSLCEDLRWHRCHIKSTALLGNVMHFEHGQRQGNQETILYNRERQVTEASSSNVFVVDNGVIRTPPLDNQLLPGITRKLALESFKREGLVFSESVVTVRELLNAQEVWLTSSSKEISPVIEVDGHKVGSGRPGPVWERAIQAYNKYKFSC</sequence>
<name>A0A3D8MBC5_9ALTE</name>
<dbReference type="InterPro" id="IPR018300">
    <property type="entry name" value="Aminotrans_IV_CS"/>
</dbReference>
<evidence type="ECO:0000256" key="7">
    <source>
        <dbReference type="ARBA" id="ARBA00049529"/>
    </source>
</evidence>
<dbReference type="InterPro" id="IPR043131">
    <property type="entry name" value="BCAT-like_N"/>
</dbReference>